<reference evidence="2" key="1">
    <citation type="submission" date="2020-07" db="EMBL/GenBank/DDBJ databases">
        <title>Multicomponent nature underlies the extraordinary mechanical properties of spider dragline silk.</title>
        <authorList>
            <person name="Kono N."/>
            <person name="Nakamura H."/>
            <person name="Mori M."/>
            <person name="Yoshida Y."/>
            <person name="Ohtoshi R."/>
            <person name="Malay A.D."/>
            <person name="Moran D.A.P."/>
            <person name="Tomita M."/>
            <person name="Numata K."/>
            <person name="Arakawa K."/>
        </authorList>
    </citation>
    <scope>NUCLEOTIDE SEQUENCE</scope>
</reference>
<accession>A0A8X6I7A1</accession>
<dbReference type="Proteomes" id="UP000887116">
    <property type="component" value="Unassembled WGS sequence"/>
</dbReference>
<evidence type="ECO:0000313" key="2">
    <source>
        <dbReference type="EMBL" id="GFQ88982.1"/>
    </source>
</evidence>
<dbReference type="AlphaFoldDB" id="A0A8X6I7A1"/>
<keyword evidence="3" id="KW-1185">Reference proteome</keyword>
<organism evidence="2 3">
    <name type="scientific">Trichonephila clavata</name>
    <name type="common">Joro spider</name>
    <name type="synonym">Nephila clavata</name>
    <dbReference type="NCBI Taxonomy" id="2740835"/>
    <lineage>
        <taxon>Eukaryota</taxon>
        <taxon>Metazoa</taxon>
        <taxon>Ecdysozoa</taxon>
        <taxon>Arthropoda</taxon>
        <taxon>Chelicerata</taxon>
        <taxon>Arachnida</taxon>
        <taxon>Araneae</taxon>
        <taxon>Araneomorphae</taxon>
        <taxon>Entelegynae</taxon>
        <taxon>Araneoidea</taxon>
        <taxon>Nephilidae</taxon>
        <taxon>Trichonephila</taxon>
    </lineage>
</organism>
<name>A0A8X6I7A1_TRICU</name>
<feature type="region of interest" description="Disordered" evidence="1">
    <location>
        <begin position="64"/>
        <end position="96"/>
    </location>
</feature>
<dbReference type="EMBL" id="BMAO01003597">
    <property type="protein sequence ID" value="GFQ88982.1"/>
    <property type="molecule type" value="Genomic_DNA"/>
</dbReference>
<comment type="caution">
    <text evidence="2">The sequence shown here is derived from an EMBL/GenBank/DDBJ whole genome shotgun (WGS) entry which is preliminary data.</text>
</comment>
<feature type="compositionally biased region" description="Low complexity" evidence="1">
    <location>
        <begin position="16"/>
        <end position="30"/>
    </location>
</feature>
<sequence>MQISPNQLTPYRFTEPSSSSAFLTPSFSTTQIGRPPKEKQKTLTPTFSLQGQTSCPFIRCPKSKQAPIDKNQQARGKKLQHLTRQVSHLPTGRRGG</sequence>
<evidence type="ECO:0000256" key="1">
    <source>
        <dbReference type="SAM" id="MobiDB-lite"/>
    </source>
</evidence>
<protein>
    <submittedName>
        <fullName evidence="2">Uncharacterized protein</fullName>
    </submittedName>
</protein>
<feature type="region of interest" description="Disordered" evidence="1">
    <location>
        <begin position="1"/>
        <end position="47"/>
    </location>
</feature>
<gene>
    <name evidence="2" type="ORF">TNCT_379021</name>
</gene>
<dbReference type="OrthoDB" id="10413471at2759"/>
<evidence type="ECO:0000313" key="3">
    <source>
        <dbReference type="Proteomes" id="UP000887116"/>
    </source>
</evidence>
<proteinExistence type="predicted"/>